<keyword evidence="7" id="KW-0539">Nucleus</keyword>
<keyword evidence="5" id="KW-0378">Hydrolase</keyword>
<dbReference type="InterPro" id="IPR013520">
    <property type="entry name" value="Ribonucl_H"/>
</dbReference>
<evidence type="ECO:0000259" key="9">
    <source>
        <dbReference type="SMART" id="SM00479"/>
    </source>
</evidence>
<dbReference type="AlphaFoldDB" id="A0AAN9V2F5"/>
<dbReference type="GO" id="GO:0005634">
    <property type="term" value="C:nucleus"/>
    <property type="evidence" value="ECO:0007669"/>
    <property type="project" value="UniProtKB-SubCell"/>
</dbReference>
<dbReference type="Proteomes" id="UP001378592">
    <property type="component" value="Unassembled WGS sequence"/>
</dbReference>
<reference evidence="10 11" key="1">
    <citation type="submission" date="2024-03" db="EMBL/GenBank/DDBJ databases">
        <title>The genome assembly and annotation of the cricket Gryllus longicercus Weissman &amp; Gray.</title>
        <authorList>
            <person name="Szrajer S."/>
            <person name="Gray D."/>
            <person name="Ylla G."/>
        </authorList>
    </citation>
    <scope>NUCLEOTIDE SEQUENCE [LARGE SCALE GENOMIC DNA]</scope>
    <source>
        <strain evidence="10">DAG 2021-001</strain>
        <tissue evidence="10">Whole body minus gut</tissue>
    </source>
</reference>
<keyword evidence="4" id="KW-0540">Nuclease</keyword>
<dbReference type="SUPFAM" id="SSF53098">
    <property type="entry name" value="Ribonuclease H-like"/>
    <property type="match status" value="1"/>
</dbReference>
<dbReference type="EMBL" id="JAZDUA010000811">
    <property type="protein sequence ID" value="KAK7789195.1"/>
    <property type="molecule type" value="Genomic_DNA"/>
</dbReference>
<dbReference type="InterPro" id="IPR047021">
    <property type="entry name" value="REXO1/3/4-like"/>
</dbReference>
<dbReference type="GO" id="GO:0008408">
    <property type="term" value="F:3'-5' exonuclease activity"/>
    <property type="evidence" value="ECO:0007669"/>
    <property type="project" value="InterPro"/>
</dbReference>
<evidence type="ECO:0000256" key="3">
    <source>
        <dbReference type="ARBA" id="ARBA00016937"/>
    </source>
</evidence>
<dbReference type="Pfam" id="PF00929">
    <property type="entry name" value="RNase_T"/>
    <property type="match status" value="1"/>
</dbReference>
<dbReference type="CDD" id="cd06144">
    <property type="entry name" value="REX4_like"/>
    <property type="match status" value="1"/>
</dbReference>
<feature type="domain" description="Exonuclease" evidence="9">
    <location>
        <begin position="74"/>
        <end position="234"/>
    </location>
</feature>
<dbReference type="InterPro" id="IPR036397">
    <property type="entry name" value="RNaseH_sf"/>
</dbReference>
<keyword evidence="6" id="KW-0269">Exonuclease</keyword>
<gene>
    <name evidence="10" type="ORF">R5R35_014108</name>
</gene>
<evidence type="ECO:0000313" key="11">
    <source>
        <dbReference type="Proteomes" id="UP001378592"/>
    </source>
</evidence>
<evidence type="ECO:0000256" key="2">
    <source>
        <dbReference type="ARBA" id="ARBA00010489"/>
    </source>
</evidence>
<dbReference type="PANTHER" id="PTHR12801:SF158">
    <property type="entry name" value="RNA EXONUCLEASE 4"/>
    <property type="match status" value="1"/>
</dbReference>
<dbReference type="GO" id="GO:0003676">
    <property type="term" value="F:nucleic acid binding"/>
    <property type="evidence" value="ECO:0007669"/>
    <property type="project" value="InterPro"/>
</dbReference>
<dbReference type="FunFam" id="3.30.420.10:FF:000007">
    <property type="entry name" value="Interferon-stimulated exonuclease gene 20"/>
    <property type="match status" value="1"/>
</dbReference>
<comment type="caution">
    <text evidence="10">The sequence shown here is derived from an EMBL/GenBank/DDBJ whole genome shotgun (WGS) entry which is preliminary data.</text>
</comment>
<evidence type="ECO:0000256" key="7">
    <source>
        <dbReference type="ARBA" id="ARBA00023242"/>
    </source>
</evidence>
<feature type="compositionally biased region" description="Polar residues" evidence="8">
    <location>
        <begin position="10"/>
        <end position="24"/>
    </location>
</feature>
<dbReference type="PANTHER" id="PTHR12801">
    <property type="entry name" value="RNA EXONUCLEASE REXO1 / RECO3 FAMILY MEMBER-RELATED"/>
    <property type="match status" value="1"/>
</dbReference>
<dbReference type="Gene3D" id="3.30.420.10">
    <property type="entry name" value="Ribonuclease H-like superfamily/Ribonuclease H"/>
    <property type="match status" value="1"/>
</dbReference>
<evidence type="ECO:0000256" key="8">
    <source>
        <dbReference type="SAM" id="MobiDB-lite"/>
    </source>
</evidence>
<comment type="similarity">
    <text evidence="2">Belongs to the REXO4 family.</text>
</comment>
<evidence type="ECO:0000256" key="4">
    <source>
        <dbReference type="ARBA" id="ARBA00022722"/>
    </source>
</evidence>
<evidence type="ECO:0000313" key="10">
    <source>
        <dbReference type="EMBL" id="KAK7789195.1"/>
    </source>
</evidence>
<name>A0AAN9V2F5_9ORTH</name>
<dbReference type="InterPro" id="IPR012337">
    <property type="entry name" value="RNaseH-like_sf"/>
</dbReference>
<organism evidence="10 11">
    <name type="scientific">Gryllus longicercus</name>
    <dbReference type="NCBI Taxonomy" id="2509291"/>
    <lineage>
        <taxon>Eukaryota</taxon>
        <taxon>Metazoa</taxon>
        <taxon>Ecdysozoa</taxon>
        <taxon>Arthropoda</taxon>
        <taxon>Hexapoda</taxon>
        <taxon>Insecta</taxon>
        <taxon>Pterygota</taxon>
        <taxon>Neoptera</taxon>
        <taxon>Polyneoptera</taxon>
        <taxon>Orthoptera</taxon>
        <taxon>Ensifera</taxon>
        <taxon>Gryllidea</taxon>
        <taxon>Grylloidea</taxon>
        <taxon>Gryllidae</taxon>
        <taxon>Gryllinae</taxon>
        <taxon>Gryllus</taxon>
    </lineage>
</organism>
<accession>A0AAN9V2F5</accession>
<proteinExistence type="inferred from homology"/>
<evidence type="ECO:0000256" key="1">
    <source>
        <dbReference type="ARBA" id="ARBA00004123"/>
    </source>
</evidence>
<keyword evidence="11" id="KW-1185">Reference proteome</keyword>
<protein>
    <recommendedName>
        <fullName evidence="3">RNA exonuclease 4</fullName>
    </recommendedName>
</protein>
<dbReference type="GO" id="GO:0006364">
    <property type="term" value="P:rRNA processing"/>
    <property type="evidence" value="ECO:0007669"/>
    <property type="project" value="InterPro"/>
</dbReference>
<evidence type="ECO:0000256" key="5">
    <source>
        <dbReference type="ARBA" id="ARBA00022801"/>
    </source>
</evidence>
<sequence length="255" mass="29186">MMAKQLIQGDKQSVAQTSRQNPSANWKKFLAESGSGTKKKKRNNTNKHDVRKLELDLLNGEDNSFHKILQRLPEACGIDCEMVGASSPVRDMLARVSIVNMHGVCIYDKFVQPTHPVTDYRTWVSGIRPRDLQKGIPFETVRIEVAALLENKIVVGHAVRNDFRVLKIKHPKRLTRDTSFFPPFIQMFNGKTPSLRNLARVVLGVNIQGGEHSSVQDAKATLQLYMAYRNEWEKYVHEKFTKKENSRKTMHHNAH</sequence>
<dbReference type="InterPro" id="IPR037431">
    <property type="entry name" value="REX4_DEDDh_dom"/>
</dbReference>
<comment type="subcellular location">
    <subcellularLocation>
        <location evidence="1">Nucleus</location>
    </subcellularLocation>
</comment>
<dbReference type="SMART" id="SM00479">
    <property type="entry name" value="EXOIII"/>
    <property type="match status" value="1"/>
</dbReference>
<feature type="region of interest" description="Disordered" evidence="8">
    <location>
        <begin position="1"/>
        <end position="47"/>
    </location>
</feature>
<evidence type="ECO:0000256" key="6">
    <source>
        <dbReference type="ARBA" id="ARBA00022839"/>
    </source>
</evidence>